<accession>A0A7X0MPT2</accession>
<dbReference type="AlphaFoldDB" id="A0A7X0MPT2"/>
<protein>
    <submittedName>
        <fullName evidence="1">Uncharacterized protein</fullName>
    </submittedName>
</protein>
<gene>
    <name evidence="1" type="ORF">F4695_000381</name>
</gene>
<organism evidence="1 2">
    <name type="scientific">Rhizobium soli</name>
    <dbReference type="NCBI Taxonomy" id="424798"/>
    <lineage>
        <taxon>Bacteria</taxon>
        <taxon>Pseudomonadati</taxon>
        <taxon>Pseudomonadota</taxon>
        <taxon>Alphaproteobacteria</taxon>
        <taxon>Hyphomicrobiales</taxon>
        <taxon>Rhizobiaceae</taxon>
        <taxon>Rhizobium/Agrobacterium group</taxon>
        <taxon>Rhizobium</taxon>
    </lineage>
</organism>
<dbReference type="RefSeq" id="WP_184653525.1">
    <property type="nucleotide sequence ID" value="NZ_JACHBU010000001.1"/>
</dbReference>
<evidence type="ECO:0000313" key="2">
    <source>
        <dbReference type="Proteomes" id="UP000585437"/>
    </source>
</evidence>
<sequence>MVRKKSKLEALLSFNRYRKRWGAAKYAKLDQDYAGMKQRLIEDSDREHRSGKQKSLDDHMANLRLEFKGQPELLFYHAQLIVLMRREYNVRETYQQFKTLWENEAPFLTAHLDLRWLISASDSIADLDEDLTARAIAMIGSSLANTIKVYETDRFIHGGDERPVSQDAIEQTQGAPMHRFNGMYLFKVGTDDTLRNMRWRLDPFFKQGIAGEIAKAIYDRLQENDTAFSRLRALHHRDRSGWW</sequence>
<reference evidence="1 2" key="1">
    <citation type="submission" date="2020-08" db="EMBL/GenBank/DDBJ databases">
        <title>The Agave Microbiome: Exploring the role of microbial communities in plant adaptations to desert environments.</title>
        <authorList>
            <person name="Partida-Martinez L.P."/>
        </authorList>
    </citation>
    <scope>NUCLEOTIDE SEQUENCE [LARGE SCALE GENOMIC DNA]</scope>
    <source>
        <strain evidence="1 2">AS3.12</strain>
    </source>
</reference>
<dbReference type="EMBL" id="JACHBU010000001">
    <property type="protein sequence ID" value="MBB6507062.1"/>
    <property type="molecule type" value="Genomic_DNA"/>
</dbReference>
<dbReference type="Proteomes" id="UP000585437">
    <property type="component" value="Unassembled WGS sequence"/>
</dbReference>
<proteinExistence type="predicted"/>
<name>A0A7X0MPT2_9HYPH</name>
<keyword evidence="2" id="KW-1185">Reference proteome</keyword>
<evidence type="ECO:0000313" key="1">
    <source>
        <dbReference type="EMBL" id="MBB6507062.1"/>
    </source>
</evidence>
<comment type="caution">
    <text evidence="1">The sequence shown here is derived from an EMBL/GenBank/DDBJ whole genome shotgun (WGS) entry which is preliminary data.</text>
</comment>